<proteinExistence type="predicted"/>
<sequence>MFPITRPSESERQSHYLVFWQHWVTRSTFSSDEDGPPLWWLHVEKEEIHTPKTLYQRNDALYLLASRLGVDSYDGMDIGPIQKQDEPSSAGNCRSTGT</sequence>
<keyword evidence="3" id="KW-1185">Reference proteome</keyword>
<gene>
    <name evidence="2" type="ORF">JIN85_11900</name>
</gene>
<dbReference type="EMBL" id="JAENIJ010000017">
    <property type="protein sequence ID" value="MBK1883124.1"/>
    <property type="molecule type" value="Genomic_DNA"/>
</dbReference>
<feature type="region of interest" description="Disordered" evidence="1">
    <location>
        <begin position="77"/>
        <end position="98"/>
    </location>
</feature>
<dbReference type="RefSeq" id="WP_200270936.1">
    <property type="nucleotide sequence ID" value="NZ_JAENIJ010000017.1"/>
</dbReference>
<evidence type="ECO:0000313" key="2">
    <source>
        <dbReference type="EMBL" id="MBK1883124.1"/>
    </source>
</evidence>
<dbReference type="Proteomes" id="UP000603141">
    <property type="component" value="Unassembled WGS sequence"/>
</dbReference>
<organism evidence="2 3">
    <name type="scientific">Luteolibacter pohnpeiensis</name>
    <dbReference type="NCBI Taxonomy" id="454153"/>
    <lineage>
        <taxon>Bacteria</taxon>
        <taxon>Pseudomonadati</taxon>
        <taxon>Verrucomicrobiota</taxon>
        <taxon>Verrucomicrobiia</taxon>
        <taxon>Verrucomicrobiales</taxon>
        <taxon>Verrucomicrobiaceae</taxon>
        <taxon>Luteolibacter</taxon>
    </lineage>
</organism>
<accession>A0A934S8D7</accession>
<feature type="compositionally biased region" description="Polar residues" evidence="1">
    <location>
        <begin position="87"/>
        <end position="98"/>
    </location>
</feature>
<dbReference type="AlphaFoldDB" id="A0A934S8D7"/>
<comment type="caution">
    <text evidence="2">The sequence shown here is derived from an EMBL/GenBank/DDBJ whole genome shotgun (WGS) entry which is preliminary data.</text>
</comment>
<evidence type="ECO:0000256" key="1">
    <source>
        <dbReference type="SAM" id="MobiDB-lite"/>
    </source>
</evidence>
<protein>
    <submittedName>
        <fullName evidence="2">Uncharacterized protein</fullName>
    </submittedName>
</protein>
<name>A0A934S8D7_9BACT</name>
<evidence type="ECO:0000313" key="3">
    <source>
        <dbReference type="Proteomes" id="UP000603141"/>
    </source>
</evidence>
<reference evidence="2" key="1">
    <citation type="submission" date="2021-01" db="EMBL/GenBank/DDBJ databases">
        <title>Modified the classification status of verrucomicrobia.</title>
        <authorList>
            <person name="Feng X."/>
        </authorList>
    </citation>
    <scope>NUCLEOTIDE SEQUENCE</scope>
    <source>
        <strain evidence="2">KCTC 22041</strain>
    </source>
</reference>